<dbReference type="EMBL" id="CP001779">
    <property type="protein sequence ID" value="ACZ01513.1"/>
    <property type="molecule type" value="Genomic_DNA"/>
</dbReference>
<dbReference type="InterPro" id="IPR036388">
    <property type="entry name" value="WH-like_DNA-bd_sf"/>
</dbReference>
<dbReference type="InterPro" id="IPR001347">
    <property type="entry name" value="SIS_dom"/>
</dbReference>
<dbReference type="OrthoDB" id="3684496at2"/>
<keyword evidence="3" id="KW-0804">Transcription</keyword>
<dbReference type="PROSITE" id="PS51464">
    <property type="entry name" value="SIS"/>
    <property type="match status" value="1"/>
</dbReference>
<feature type="domain" description="SIS" evidence="5">
    <location>
        <begin position="114"/>
        <end position="254"/>
    </location>
</feature>
<dbReference type="Proteomes" id="UP000002072">
    <property type="component" value="Chromosome"/>
</dbReference>
<name>D1AUV3_STRM9</name>
<protein>
    <submittedName>
        <fullName evidence="6">Transcriptional regulator, RpiR family</fullName>
    </submittedName>
</protein>
<evidence type="ECO:0000256" key="1">
    <source>
        <dbReference type="ARBA" id="ARBA00023015"/>
    </source>
</evidence>
<dbReference type="InterPro" id="IPR035472">
    <property type="entry name" value="RpiR-like_SIS"/>
</dbReference>
<dbReference type="SUPFAM" id="SSF53697">
    <property type="entry name" value="SIS domain"/>
    <property type="match status" value="1"/>
</dbReference>
<evidence type="ECO:0000259" key="4">
    <source>
        <dbReference type="PROSITE" id="PS51071"/>
    </source>
</evidence>
<keyword evidence="7" id="KW-1185">Reference proteome</keyword>
<proteinExistence type="predicted"/>
<feature type="domain" description="HTH rpiR-type" evidence="4">
    <location>
        <begin position="1"/>
        <end position="77"/>
    </location>
</feature>
<dbReference type="Gene3D" id="1.10.10.10">
    <property type="entry name" value="Winged helix-like DNA-binding domain superfamily/Winged helix DNA-binding domain"/>
    <property type="match status" value="1"/>
</dbReference>
<dbReference type="InterPro" id="IPR009057">
    <property type="entry name" value="Homeodomain-like_sf"/>
</dbReference>
<dbReference type="AlphaFoldDB" id="D1AUV3"/>
<dbReference type="GO" id="GO:0003677">
    <property type="term" value="F:DNA binding"/>
    <property type="evidence" value="ECO:0007669"/>
    <property type="project" value="UniProtKB-KW"/>
</dbReference>
<gene>
    <name evidence="6" type="ordered locus">Smon_1050</name>
</gene>
<dbReference type="InterPro" id="IPR000281">
    <property type="entry name" value="HTH_RpiR"/>
</dbReference>
<accession>D1AUV3</accession>
<dbReference type="HOGENOM" id="CLU_055769_0_3_0"/>
<evidence type="ECO:0000313" key="6">
    <source>
        <dbReference type="EMBL" id="ACZ01513.1"/>
    </source>
</evidence>
<evidence type="ECO:0000256" key="2">
    <source>
        <dbReference type="ARBA" id="ARBA00023125"/>
    </source>
</evidence>
<dbReference type="GeneID" id="29673623"/>
<dbReference type="PANTHER" id="PTHR30514:SF1">
    <property type="entry name" value="HTH-TYPE TRANSCRIPTIONAL REGULATOR HEXR-RELATED"/>
    <property type="match status" value="1"/>
</dbReference>
<sequence length="272" mass="30464">MKYITLIQSFYPSFSKQEIKVADYVIKEKDAICFMPLHEITKKINVSEATIVRFVKKIGFKGFIDFKLEVAREIATIEDERNTKEHYIENIEYNIIETIKNTKNLINKEDVENAIEAIENSKKLYVFGMGASGVAALEFQNRFMRFGKIGHSVSDGHFQVMYASTTTEKDVIVVISLSGETVDLIYPLSIAKENGCKIIAITNYILSPIAKLSDIVILTSGKETLLNGGALVSKMSQLYIIDVLATGYALRNSKKAKLVRQGMAEAIANKNK</sequence>
<dbReference type="GO" id="GO:0003700">
    <property type="term" value="F:DNA-binding transcription factor activity"/>
    <property type="evidence" value="ECO:0007669"/>
    <property type="project" value="InterPro"/>
</dbReference>
<dbReference type="GO" id="GO:0097367">
    <property type="term" value="F:carbohydrate derivative binding"/>
    <property type="evidence" value="ECO:0007669"/>
    <property type="project" value="InterPro"/>
</dbReference>
<evidence type="ECO:0000256" key="3">
    <source>
        <dbReference type="ARBA" id="ARBA00023163"/>
    </source>
</evidence>
<dbReference type="InterPro" id="IPR047640">
    <property type="entry name" value="RpiR-like"/>
</dbReference>
<dbReference type="eggNOG" id="COG1737">
    <property type="taxonomic scope" value="Bacteria"/>
</dbReference>
<organism evidence="6 7">
    <name type="scientific">Streptobacillus moniliformis (strain ATCC 14647 / DSM 12112 / NCTC 10651 / 9901)</name>
    <dbReference type="NCBI Taxonomy" id="519441"/>
    <lineage>
        <taxon>Bacteria</taxon>
        <taxon>Fusobacteriati</taxon>
        <taxon>Fusobacteriota</taxon>
        <taxon>Fusobacteriia</taxon>
        <taxon>Fusobacteriales</taxon>
        <taxon>Leptotrichiaceae</taxon>
        <taxon>Streptobacillus</taxon>
    </lineage>
</organism>
<dbReference type="SUPFAM" id="SSF46689">
    <property type="entry name" value="Homeodomain-like"/>
    <property type="match status" value="1"/>
</dbReference>
<dbReference type="PROSITE" id="PS51071">
    <property type="entry name" value="HTH_RPIR"/>
    <property type="match status" value="1"/>
</dbReference>
<dbReference type="KEGG" id="smf:Smon_1050"/>
<evidence type="ECO:0000313" key="7">
    <source>
        <dbReference type="Proteomes" id="UP000002072"/>
    </source>
</evidence>
<keyword evidence="1" id="KW-0805">Transcription regulation</keyword>
<dbReference type="Pfam" id="PF01380">
    <property type="entry name" value="SIS"/>
    <property type="match status" value="1"/>
</dbReference>
<keyword evidence="2" id="KW-0238">DNA-binding</keyword>
<dbReference type="Pfam" id="PF01418">
    <property type="entry name" value="HTH_6"/>
    <property type="match status" value="1"/>
</dbReference>
<reference evidence="6 7" key="1">
    <citation type="journal article" date="2009" name="Stand. Genomic Sci.">
        <title>Complete genome sequence of Streptobacillus moniliformis type strain (9901T).</title>
        <authorList>
            <person name="Nolan M."/>
            <person name="Gronow S."/>
            <person name="Lapidus A."/>
            <person name="Ivanova N."/>
            <person name="Copeland A."/>
            <person name="Lucas S."/>
            <person name="Del Rio T.G."/>
            <person name="Chen F."/>
            <person name="Tice H."/>
            <person name="Pitluck S."/>
            <person name="Cheng J.F."/>
            <person name="Sims D."/>
            <person name="Meincke L."/>
            <person name="Bruce D."/>
            <person name="Goodwin L."/>
            <person name="Brettin T."/>
            <person name="Han C."/>
            <person name="Detter J.C."/>
            <person name="Ovchinikova G."/>
            <person name="Pati A."/>
            <person name="Mavromatis K."/>
            <person name="Mikhailova N."/>
            <person name="Chen A."/>
            <person name="Palaniappan K."/>
            <person name="Land M."/>
            <person name="Hauser L."/>
            <person name="Chang Y.J."/>
            <person name="Jeffries C.D."/>
            <person name="Rohde M."/>
            <person name="Sproer C."/>
            <person name="Goker M."/>
            <person name="Bristow J."/>
            <person name="Eisen J.A."/>
            <person name="Markowitz V."/>
            <person name="Hugenholtz P."/>
            <person name="Kyrpides N.C."/>
            <person name="Klenk H.P."/>
            <person name="Chain P."/>
        </authorList>
    </citation>
    <scope>NUCLEOTIDE SEQUENCE [LARGE SCALE GENOMIC DNA]</scope>
    <source>
        <strain evidence="7">ATCC 14647 / DSM 12112 / NCTC 10651 / 9901</strain>
    </source>
</reference>
<dbReference type="CDD" id="cd05013">
    <property type="entry name" value="SIS_RpiR"/>
    <property type="match status" value="1"/>
</dbReference>
<dbReference type="PANTHER" id="PTHR30514">
    <property type="entry name" value="GLUCOKINASE"/>
    <property type="match status" value="1"/>
</dbReference>
<evidence type="ECO:0000259" key="5">
    <source>
        <dbReference type="PROSITE" id="PS51464"/>
    </source>
</evidence>
<dbReference type="InterPro" id="IPR046348">
    <property type="entry name" value="SIS_dom_sf"/>
</dbReference>
<dbReference type="RefSeq" id="WP_012859061.1">
    <property type="nucleotide sequence ID" value="NC_013515.1"/>
</dbReference>
<dbReference type="STRING" id="519441.Smon_1050"/>
<dbReference type="Gene3D" id="3.40.50.10490">
    <property type="entry name" value="Glucose-6-phosphate isomerase like protein, domain 1"/>
    <property type="match status" value="1"/>
</dbReference>
<dbReference type="GO" id="GO:1901135">
    <property type="term" value="P:carbohydrate derivative metabolic process"/>
    <property type="evidence" value="ECO:0007669"/>
    <property type="project" value="InterPro"/>
</dbReference>